<dbReference type="Pfam" id="PF00078">
    <property type="entry name" value="RVT_1"/>
    <property type="match status" value="1"/>
</dbReference>
<dbReference type="PANTHER" id="PTHR21301:SF10">
    <property type="entry name" value="REVERSE TRANSCRIPTASE DOMAIN-CONTAINING PROTEIN"/>
    <property type="match status" value="1"/>
</dbReference>
<dbReference type="InterPro" id="IPR058912">
    <property type="entry name" value="HTH_animal"/>
</dbReference>
<reference evidence="2 3" key="1">
    <citation type="submission" date="2022-01" db="EMBL/GenBank/DDBJ databases">
        <title>A chromosomal length assembly of Cordylochernes scorpioides.</title>
        <authorList>
            <person name="Zeh D."/>
            <person name="Zeh J."/>
        </authorList>
    </citation>
    <scope>NUCLEOTIDE SEQUENCE [LARGE SCALE GENOMIC DNA]</scope>
    <source>
        <strain evidence="2">IN4F17</strain>
        <tissue evidence="2">Whole Body</tissue>
    </source>
</reference>
<dbReference type="Proteomes" id="UP001235939">
    <property type="component" value="Chromosome 08"/>
</dbReference>
<evidence type="ECO:0000313" key="2">
    <source>
        <dbReference type="EMBL" id="UYV71444.1"/>
    </source>
</evidence>
<dbReference type="EMBL" id="CP092870">
    <property type="protein sequence ID" value="UYV71444.1"/>
    <property type="molecule type" value="Genomic_DNA"/>
</dbReference>
<dbReference type="CDD" id="cd00304">
    <property type="entry name" value="RT_like"/>
    <property type="match status" value="1"/>
</dbReference>
<gene>
    <name evidence="2" type="ORF">LAZ67_8003217</name>
</gene>
<feature type="domain" description="Reverse transcriptase" evidence="1">
    <location>
        <begin position="1048"/>
        <end position="1261"/>
    </location>
</feature>
<protein>
    <recommendedName>
        <fullName evidence="1">Reverse transcriptase domain-containing protein</fullName>
    </recommendedName>
</protein>
<dbReference type="InterPro" id="IPR043502">
    <property type="entry name" value="DNA/RNA_pol_sf"/>
</dbReference>
<name>A0ABY6KRE5_9ARAC</name>
<keyword evidence="3" id="KW-1185">Reference proteome</keyword>
<dbReference type="Pfam" id="PF26215">
    <property type="entry name" value="HTH_animal"/>
    <property type="match status" value="1"/>
</dbReference>
<dbReference type="SUPFAM" id="SSF56672">
    <property type="entry name" value="DNA/RNA polymerases"/>
    <property type="match status" value="2"/>
</dbReference>
<dbReference type="PROSITE" id="PS50878">
    <property type="entry name" value="RT_POL"/>
    <property type="match status" value="1"/>
</dbReference>
<evidence type="ECO:0000313" key="3">
    <source>
        <dbReference type="Proteomes" id="UP001235939"/>
    </source>
</evidence>
<proteinExistence type="predicted"/>
<dbReference type="PANTHER" id="PTHR21301">
    <property type="entry name" value="REVERSE TRANSCRIPTASE"/>
    <property type="match status" value="1"/>
</dbReference>
<sequence length="1261" mass="145572">MVHPLRLPLLFPADFPRRPPKDVWQDVRPGFNPALKLVFSLRNTSELRSGNMDRFRGDKAALNDLKNRQDIIITSADKGGMTVVMDKSDYINKMNNILEDRTIFTIVDEINKKREYSYFKKEINRMAKSNMISNDEFKLFMSNLDSESYIYGKPKVHKQGIPLRPIVAYHSSPLAPIARYVTIFLQSLIKNSVFPMSIANIPTFITEIANYNYQREHSLVSFDIDPNTIDKIIGLITLCLRVNIFTFDQKQYKQIKGSPMGSPLSTPLAEIVMRELDLWITSLYPADIILYRRYIDDIFCICTEKQIPNILASFNNYNNSLHFTIEKENNCTLPFLDIKIMKIDNRLQTTVYYKPTFTPNYIKFSSFCPISHKINTVKTLTKRIYTHCSLNLYKNHETQTVIQNLSSADTFTMNFSPSSLEYYIRNLTNKSLQLVRWRYHLAFNIRCEEANFIPPTLRIKDPVQNPFSAKLIQETQYKLLRSRTKGCHSKIRIITKTIKDILCLLSLNSNQSHLNDIIVNINAKIAVLKEKIEKRHNNKIEFWMRKYDFPAISRKDDAVNVINLSKTVLSKDEVNILSKGLEHRPIGKPQTVKIISGIEAAIGKLNNYDKNTIRNTVINILKEPNKMPPNNHRDKAALNDLKNRQDIIITSADKGGMTVVMDKSDYINKMNNILEDRTIFTIVDEINKKREYSYFKKEINRMAKSNMISNDEFKLFMSNLDSESYIYGKPKVHKQGIPLRPIVAYHSSPLAPIARYVTIFLQSLIKNSVFPMSIANFIPPTLRIKDPVQNPFSAKLIQETQYKLLRSRTKGCHSKIRIITKTIKDILCLLSLNSNQSHLNDIIVNINAKIAVLKEKIEKRHNNKIEFWMRKYDFPAISRKDDAVNVINLSKTVLSKDEVNILSKGLKHRPIGKPQTVKIISGIEAAIGKLNNYDKNTIRNTVINILKEPNKMPPNNHRDKAALNDLKNRQDIIITSADKGGMTVVMDKSDYINKMNNILEDRTIFTIVDEINKKREYSYFKKEINRMAKSNMISNDEFKLFMSNLDSESYIYGKPKVHKQGIPLRPIVAYHSSPLAPIARYVTIFLQSLIKNSVFPMSIANIPTFITEIANYNYQREHSLVSFDVEALYPSLPHSLILKTTKTFLDNNKIDPNTIDKIIGLITLCLRVNIFTFDQKQYKQIKGSPMGSPLSTPLAEIVMRELDLWITSLYPADIILYRRYIDDIFCICTEKQIPNILASFNNYNNSLHFTIEKENNCTLPF</sequence>
<organism evidence="2 3">
    <name type="scientific">Cordylochernes scorpioides</name>
    <dbReference type="NCBI Taxonomy" id="51811"/>
    <lineage>
        <taxon>Eukaryota</taxon>
        <taxon>Metazoa</taxon>
        <taxon>Ecdysozoa</taxon>
        <taxon>Arthropoda</taxon>
        <taxon>Chelicerata</taxon>
        <taxon>Arachnida</taxon>
        <taxon>Pseudoscorpiones</taxon>
        <taxon>Cheliferoidea</taxon>
        <taxon>Chernetidae</taxon>
        <taxon>Cordylochernes</taxon>
    </lineage>
</organism>
<dbReference type="InterPro" id="IPR000477">
    <property type="entry name" value="RT_dom"/>
</dbReference>
<evidence type="ECO:0000259" key="1">
    <source>
        <dbReference type="PROSITE" id="PS50878"/>
    </source>
</evidence>
<accession>A0ABY6KRE5</accession>